<comment type="caution">
    <text evidence="2">The sequence shown here is derived from an EMBL/GenBank/DDBJ whole genome shotgun (WGS) entry which is preliminary data.</text>
</comment>
<proteinExistence type="predicted"/>
<evidence type="ECO:0000313" key="2">
    <source>
        <dbReference type="EMBL" id="KAJ1097877.1"/>
    </source>
</evidence>
<evidence type="ECO:0000256" key="1">
    <source>
        <dbReference type="SAM" id="MobiDB-lite"/>
    </source>
</evidence>
<feature type="region of interest" description="Disordered" evidence="1">
    <location>
        <begin position="95"/>
        <end position="146"/>
    </location>
</feature>
<dbReference type="EMBL" id="JANPWB010000014">
    <property type="protein sequence ID" value="KAJ1097877.1"/>
    <property type="molecule type" value="Genomic_DNA"/>
</dbReference>
<accession>A0AAV7M5T9</accession>
<reference evidence="2" key="1">
    <citation type="journal article" date="2022" name="bioRxiv">
        <title>Sequencing and chromosome-scale assembly of the giantPleurodeles waltlgenome.</title>
        <authorList>
            <person name="Brown T."/>
            <person name="Elewa A."/>
            <person name="Iarovenko S."/>
            <person name="Subramanian E."/>
            <person name="Araus A.J."/>
            <person name="Petzold A."/>
            <person name="Susuki M."/>
            <person name="Suzuki K.-i.T."/>
            <person name="Hayashi T."/>
            <person name="Toyoda A."/>
            <person name="Oliveira C."/>
            <person name="Osipova E."/>
            <person name="Leigh N.D."/>
            <person name="Simon A."/>
            <person name="Yun M.H."/>
        </authorList>
    </citation>
    <scope>NUCLEOTIDE SEQUENCE</scope>
    <source>
        <strain evidence="2">20211129_DDA</strain>
        <tissue evidence="2">Liver</tissue>
    </source>
</reference>
<protein>
    <submittedName>
        <fullName evidence="2">Uncharacterized protein</fullName>
    </submittedName>
</protein>
<name>A0AAV7M5T9_PLEWA</name>
<sequence>MGTAGRPGINWRAQHASFVLSEAELLKRFMCPCCGEGEQGRGQKHLTEGSCVYNSRQQGGHTQHPAVELCVNQPAAALRGEEAASCGGAVYAPPGPAAGTARISTSESAGALEAEEEERGGAGEGRRDALKDGRRRYKPWWQSRDL</sequence>
<evidence type="ECO:0000313" key="3">
    <source>
        <dbReference type="Proteomes" id="UP001066276"/>
    </source>
</evidence>
<dbReference type="AlphaFoldDB" id="A0AAV7M5T9"/>
<dbReference type="Proteomes" id="UP001066276">
    <property type="component" value="Chromosome 10"/>
</dbReference>
<organism evidence="2 3">
    <name type="scientific">Pleurodeles waltl</name>
    <name type="common">Iberian ribbed newt</name>
    <dbReference type="NCBI Taxonomy" id="8319"/>
    <lineage>
        <taxon>Eukaryota</taxon>
        <taxon>Metazoa</taxon>
        <taxon>Chordata</taxon>
        <taxon>Craniata</taxon>
        <taxon>Vertebrata</taxon>
        <taxon>Euteleostomi</taxon>
        <taxon>Amphibia</taxon>
        <taxon>Batrachia</taxon>
        <taxon>Caudata</taxon>
        <taxon>Salamandroidea</taxon>
        <taxon>Salamandridae</taxon>
        <taxon>Pleurodelinae</taxon>
        <taxon>Pleurodeles</taxon>
    </lineage>
</organism>
<gene>
    <name evidence="2" type="ORF">NDU88_002993</name>
</gene>
<keyword evidence="3" id="KW-1185">Reference proteome</keyword>
<feature type="compositionally biased region" description="Basic and acidic residues" evidence="1">
    <location>
        <begin position="119"/>
        <end position="132"/>
    </location>
</feature>